<sequence>MIEVIEEDGFLTELKVMSSTSGGCSATTILAQVEWSDGVVRDTYIKIFDHQDRVKEILNESFGHLCANTVGLEQPEKVALIKISVDDYAPSASDQYASDNGFYYAWASTTIGSENLKKIYFKNPDNGGLPDEWKNYADFLQSWEKFPCLISLDDWIGNSDRNPGNIIFINKNRLGIIDHGRLFGVHDWRYEPVDPNNDLWMNQALECFKIFYKPSFPNHIACQPIFNEAIEHSSVFQIHKDMIESQIVDIVKILEPHHTSAETLVSAFINYCLERLKTINIRLRTQLGHLGATV</sequence>
<evidence type="ECO:0000313" key="1">
    <source>
        <dbReference type="EMBL" id="MBK1446109.1"/>
    </source>
</evidence>
<gene>
    <name evidence="1" type="ORF">JDA50_17000</name>
</gene>
<dbReference type="Proteomes" id="UP000660083">
    <property type="component" value="Unassembled WGS sequence"/>
</dbReference>
<name>A0A1C2WJ28_ACIPI</name>
<protein>
    <submittedName>
        <fullName evidence="1">Uncharacterized protein</fullName>
    </submittedName>
</protein>
<evidence type="ECO:0000313" key="2">
    <source>
        <dbReference type="Proteomes" id="UP000660083"/>
    </source>
</evidence>
<reference evidence="1" key="1">
    <citation type="submission" date="2020-12" db="EMBL/GenBank/DDBJ databases">
        <authorList>
            <person name="Chopjitt P."/>
        </authorList>
    </citation>
    <scope>NUCLEOTIDE SEQUENCE</scope>
    <source>
        <strain evidence="1">AP1</strain>
    </source>
</reference>
<organism evidence="1 2">
    <name type="scientific">Acinetobacter pittii</name>
    <name type="common">Acinetobacter genomosp. 3</name>
    <dbReference type="NCBI Taxonomy" id="48296"/>
    <lineage>
        <taxon>Bacteria</taxon>
        <taxon>Pseudomonadati</taxon>
        <taxon>Pseudomonadota</taxon>
        <taxon>Gammaproteobacteria</taxon>
        <taxon>Moraxellales</taxon>
        <taxon>Moraxellaceae</taxon>
        <taxon>Acinetobacter</taxon>
        <taxon>Acinetobacter calcoaceticus/baumannii complex</taxon>
    </lineage>
</organism>
<dbReference type="AlphaFoldDB" id="A0A1C2WJ28"/>
<comment type="caution">
    <text evidence="1">The sequence shown here is derived from an EMBL/GenBank/DDBJ whole genome shotgun (WGS) entry which is preliminary data.</text>
</comment>
<accession>K9CSY3</accession>
<dbReference type="RefSeq" id="WP_002117297.1">
    <property type="nucleotide sequence ID" value="NZ_AMST01000048.1"/>
</dbReference>
<dbReference type="EMBL" id="JAEFCT010000016">
    <property type="protein sequence ID" value="MBK1446109.1"/>
    <property type="molecule type" value="Genomic_DNA"/>
</dbReference>
<accession>A0A1C2WJ28</accession>
<proteinExistence type="predicted"/>